<reference evidence="1 2" key="1">
    <citation type="journal article" date="2014" name="Int. J. Syst. Evol. Microbiol.">
        <title>Complete genome sequence of Corynebacterium casei LMG S-19264T (=DSM 44701T), isolated from a smear-ripened cheese.</title>
        <authorList>
            <consortium name="US DOE Joint Genome Institute (JGI-PGF)"/>
            <person name="Walter F."/>
            <person name="Albersmeier A."/>
            <person name="Kalinowski J."/>
            <person name="Ruckert C."/>
        </authorList>
    </citation>
    <scope>NUCLEOTIDE SEQUENCE [LARGE SCALE GENOMIC DNA]</scope>
    <source>
        <strain evidence="1 2">CGMCC 4.7215</strain>
    </source>
</reference>
<dbReference type="AlphaFoldDB" id="A0ABD5XCI5"/>
<dbReference type="PIRSF" id="PIRSF036794">
    <property type="entry name" value="UCP_erythr_ester"/>
    <property type="match status" value="1"/>
</dbReference>
<gene>
    <name evidence="1" type="ORF">ACFQJ7_12905</name>
</gene>
<dbReference type="InterPro" id="IPR007815">
    <property type="entry name" value="Emycin_Estase"/>
</dbReference>
<dbReference type="CDD" id="cd14728">
    <property type="entry name" value="Ere-like"/>
    <property type="match status" value="1"/>
</dbReference>
<dbReference type="Gene3D" id="3.30.1870.10">
    <property type="entry name" value="EreA-like, domain 2"/>
    <property type="match status" value="1"/>
</dbReference>
<dbReference type="RefSeq" id="WP_267637245.1">
    <property type="nucleotide sequence ID" value="NZ_JAODIY010000009.1"/>
</dbReference>
<organism evidence="1 2">
    <name type="scientific">Halovenus rubra</name>
    <dbReference type="NCBI Taxonomy" id="869890"/>
    <lineage>
        <taxon>Archaea</taxon>
        <taxon>Methanobacteriati</taxon>
        <taxon>Methanobacteriota</taxon>
        <taxon>Stenosarchaea group</taxon>
        <taxon>Halobacteria</taxon>
        <taxon>Halobacteriales</taxon>
        <taxon>Haloarculaceae</taxon>
        <taxon>Halovenus</taxon>
    </lineage>
</organism>
<dbReference type="SUPFAM" id="SSF159501">
    <property type="entry name" value="EreA/ChaN-like"/>
    <property type="match status" value="1"/>
</dbReference>
<accession>A0ABD5XCI5</accession>
<sequence>MTDNAPQDNSRIVPSTLSDDELAALEKHTIDLGGTNPTAEFEQASAISSLFADAQVIALGEATHGTREFFQLKHRFLRHLVCNHDVRVFAMEANAPETLAINEYVVHGRGDPKDALNGIYFWTWNVDSVLTMVNWLREFNQGRPLADRVRFYGFDAQYTTGAVAHLESYFDTVEASLPEDTYSALATLDDDGTNPDKDEQTERRISVTNRLIPELRNHLDTHRADYIEKEGERAFELARHQLTILKQAAEYRRARKQYDGNPEDGLTAEQTTAMEELLRVRDQAMADNVDWLLEFEDADKIVLWAHDAHINRQKHVVRGTDAEGVPMGKILADRYGDEYVSVGFSFGRGSFQAISQANERDDESTYELRGQTVQSPVSGTVDAALNQLDIDTTLVDIESAQDDNRLESYLNEPQPHFSVGAMYNSGSPGEYLTEYVYTEAFDAVCFVDETTRARPVDGDVPE</sequence>
<name>A0ABD5XCI5_9EURY</name>
<dbReference type="Proteomes" id="UP001596414">
    <property type="component" value="Unassembled WGS sequence"/>
</dbReference>
<dbReference type="EMBL" id="JBHSZQ010000047">
    <property type="protein sequence ID" value="MFC7126910.1"/>
    <property type="molecule type" value="Genomic_DNA"/>
</dbReference>
<dbReference type="PANTHER" id="PTHR31299">
    <property type="entry name" value="ESTERASE, PUTATIVE (AFU_ORTHOLOGUE AFUA_1G05850)-RELATED"/>
    <property type="match status" value="1"/>
</dbReference>
<dbReference type="Pfam" id="PF05139">
    <property type="entry name" value="Erythro_esteras"/>
    <property type="match status" value="1"/>
</dbReference>
<dbReference type="Gene3D" id="1.20.1440.30">
    <property type="entry name" value="Biosynthetic Protein domain"/>
    <property type="match status" value="1"/>
</dbReference>
<dbReference type="Gene3D" id="3.40.1660.10">
    <property type="entry name" value="EreA-like (biosynthetic domain)"/>
    <property type="match status" value="1"/>
</dbReference>
<dbReference type="PANTHER" id="PTHR31299:SF0">
    <property type="entry name" value="ESTERASE, PUTATIVE (AFU_ORTHOLOGUE AFUA_1G05850)-RELATED"/>
    <property type="match status" value="1"/>
</dbReference>
<dbReference type="InterPro" id="IPR052036">
    <property type="entry name" value="Hydrolase/PRTase-associated"/>
</dbReference>
<evidence type="ECO:0000313" key="1">
    <source>
        <dbReference type="EMBL" id="MFC7126910.1"/>
    </source>
</evidence>
<dbReference type="InterPro" id="IPR014622">
    <property type="entry name" value="UCP036794_erythomycin"/>
</dbReference>
<evidence type="ECO:0000313" key="2">
    <source>
        <dbReference type="Proteomes" id="UP001596414"/>
    </source>
</evidence>
<comment type="caution">
    <text evidence="1">The sequence shown here is derived from an EMBL/GenBank/DDBJ whole genome shotgun (WGS) entry which is preliminary data.</text>
</comment>
<proteinExistence type="predicted"/>
<protein>
    <submittedName>
        <fullName evidence="1">Erythromycin esterase family protein</fullName>
    </submittedName>
</protein>